<dbReference type="AlphaFoldDB" id="A0A1H0XLK1"/>
<dbReference type="RefSeq" id="WP_011005972.1">
    <property type="nucleotide sequence ID" value="NZ_FNKJ01000001.1"/>
</dbReference>
<reference evidence="5" key="1">
    <citation type="submission" date="2016-10" db="EMBL/GenBank/DDBJ databases">
        <authorList>
            <person name="Varghese N."/>
            <person name="Submissions S."/>
        </authorList>
    </citation>
    <scope>NUCLEOTIDE SEQUENCE [LARGE SCALE GENOMIC DNA]</scope>
    <source>
        <strain evidence="5">BS3775</strain>
    </source>
</reference>
<dbReference type="InterPro" id="IPR032428">
    <property type="entry name" value="TrfB"/>
</dbReference>
<evidence type="ECO:0000313" key="5">
    <source>
        <dbReference type="Proteomes" id="UP000199570"/>
    </source>
</evidence>
<sequence>MTARHPDQDLRIPREEFERIRTKSKMHSRSLDVAFEILVEGKGLVAVANAHGLTKQRALAIRDKIYSSYLTQTPEGWRCAQICAPAEMIDRFVLEADAERLRYWQTHSMTTKDVDP</sequence>
<evidence type="ECO:0000259" key="3">
    <source>
        <dbReference type="Pfam" id="PF16509"/>
    </source>
</evidence>
<dbReference type="Proteomes" id="UP000199570">
    <property type="component" value="Unassembled WGS sequence"/>
</dbReference>
<dbReference type="InterPro" id="IPR053721">
    <property type="entry name" value="Fimbrial_Adhesin_Reg"/>
</dbReference>
<dbReference type="OrthoDB" id="6887949at2"/>
<dbReference type="Pfam" id="PF16509">
    <property type="entry name" value="KORA"/>
    <property type="match status" value="1"/>
</dbReference>
<gene>
    <name evidence="4" type="ORF">SAMN04490195_0066</name>
</gene>
<accession>A0A1H0XLK1</accession>
<keyword evidence="5" id="KW-1185">Reference proteome</keyword>
<evidence type="ECO:0000313" key="4">
    <source>
        <dbReference type="EMBL" id="SDQ03516.1"/>
    </source>
</evidence>
<feature type="domain" description="TrfB transcriptional repressor protein" evidence="3">
    <location>
        <begin position="15"/>
        <end position="89"/>
    </location>
</feature>
<evidence type="ECO:0000256" key="2">
    <source>
        <dbReference type="ARBA" id="ARBA00023163"/>
    </source>
</evidence>
<dbReference type="EMBL" id="FNKJ01000001">
    <property type="protein sequence ID" value="SDQ03516.1"/>
    <property type="molecule type" value="Genomic_DNA"/>
</dbReference>
<proteinExistence type="predicted"/>
<evidence type="ECO:0000256" key="1">
    <source>
        <dbReference type="ARBA" id="ARBA00023015"/>
    </source>
</evidence>
<keyword evidence="2" id="KW-0804">Transcription</keyword>
<protein>
    <submittedName>
        <fullName evidence="4">TrfB transcriptional repressor</fullName>
    </submittedName>
</protein>
<name>A0A1H0XLK1_9PSED</name>
<organism evidence="4 5">
    <name type="scientific">Pseudomonas moorei</name>
    <dbReference type="NCBI Taxonomy" id="395599"/>
    <lineage>
        <taxon>Bacteria</taxon>
        <taxon>Pseudomonadati</taxon>
        <taxon>Pseudomonadota</taxon>
        <taxon>Gammaproteobacteria</taxon>
        <taxon>Pseudomonadales</taxon>
        <taxon>Pseudomonadaceae</taxon>
        <taxon>Pseudomonas</taxon>
    </lineage>
</organism>
<dbReference type="Gene3D" id="1.10.10.2690">
    <property type="match status" value="1"/>
</dbReference>
<keyword evidence="1" id="KW-0805">Transcription regulation</keyword>